<sequence>MGKVISVINMKGGVGKTTLSIGISDYISDIGKKVLIIDADPQFNATQALLDTYKSKDKDDVNGNFYTTYVQAKEKTIFRLFEMDRNIRDKFEMPSSDDIIISLKDNLDILCGDLSLVLANSISNHQYVNRIKKFIRDNKIREKYDYIFIDCPPTLTIYTDSALMASDYYLIPNKIDRYSIVGINSLQRAIDNLVSQEDIQLKCLGLVYTMVDKNNSVKQNQIKVDFESKDIVNDICIFTSVTTIVNDIQRGKRGPLPTKYKASREDIESISMELIKKLENDED</sequence>
<dbReference type="RefSeq" id="WP_002844491.1">
    <property type="nucleotide sequence ID" value="NZ_ADJN01000065.1"/>
</dbReference>
<feature type="domain" description="AAA" evidence="1">
    <location>
        <begin position="3"/>
        <end position="201"/>
    </location>
</feature>
<dbReference type="Pfam" id="PF13614">
    <property type="entry name" value="AAA_31"/>
    <property type="match status" value="1"/>
</dbReference>
<dbReference type="SUPFAM" id="SSF52540">
    <property type="entry name" value="P-loop containing nucleoside triphosphate hydrolases"/>
    <property type="match status" value="1"/>
</dbReference>
<dbReference type="InterPro" id="IPR027417">
    <property type="entry name" value="P-loop_NTPase"/>
</dbReference>
<protein>
    <submittedName>
        <fullName evidence="2">CobQ/CobB/MinD/ParA nucleotide binding domain protein</fullName>
    </submittedName>
</protein>
<dbReference type="eggNOG" id="COG1192">
    <property type="taxonomic scope" value="Bacteria"/>
</dbReference>
<dbReference type="InterPro" id="IPR025669">
    <property type="entry name" value="AAA_dom"/>
</dbReference>
<accession>D3MU61</accession>
<dbReference type="AlphaFoldDB" id="D3MU61"/>
<dbReference type="CDD" id="cd02042">
    <property type="entry name" value="ParAB_family"/>
    <property type="match status" value="1"/>
</dbReference>
<proteinExistence type="predicted"/>
<keyword evidence="3" id="KW-1185">Reference proteome</keyword>
<dbReference type="Gene3D" id="3.40.50.300">
    <property type="entry name" value="P-loop containing nucleotide triphosphate hydrolases"/>
    <property type="match status" value="1"/>
</dbReference>
<dbReference type="Proteomes" id="UP000004206">
    <property type="component" value="Unassembled WGS sequence"/>
</dbReference>
<dbReference type="EMBL" id="ADJN01000065">
    <property type="protein sequence ID" value="EFD04367.1"/>
    <property type="molecule type" value="Genomic_DNA"/>
</dbReference>
<dbReference type="PANTHER" id="PTHR13696">
    <property type="entry name" value="P-LOOP CONTAINING NUCLEOSIDE TRIPHOSPHATE HYDROLASE"/>
    <property type="match status" value="1"/>
</dbReference>
<evidence type="ECO:0000313" key="3">
    <source>
        <dbReference type="Proteomes" id="UP000004206"/>
    </source>
</evidence>
<dbReference type="PANTHER" id="PTHR13696:SF52">
    <property type="entry name" value="PARA FAMILY PROTEIN CT_582"/>
    <property type="match status" value="1"/>
</dbReference>
<dbReference type="InterPro" id="IPR050678">
    <property type="entry name" value="DNA_Partitioning_ATPase"/>
</dbReference>
<organism evidence="2 3">
    <name type="scientific">Peptostreptococcus anaerobius 653-L</name>
    <dbReference type="NCBI Taxonomy" id="596329"/>
    <lineage>
        <taxon>Bacteria</taxon>
        <taxon>Bacillati</taxon>
        <taxon>Bacillota</taxon>
        <taxon>Clostridia</taxon>
        <taxon>Peptostreptococcales</taxon>
        <taxon>Peptostreptococcaceae</taxon>
        <taxon>Peptostreptococcus</taxon>
    </lineage>
</organism>
<dbReference type="GeneID" id="79843468"/>
<dbReference type="OrthoDB" id="9815116at2"/>
<gene>
    <name evidence="2" type="ORF">HMPREF0631_1367</name>
</gene>
<comment type="caution">
    <text evidence="2">The sequence shown here is derived from an EMBL/GenBank/DDBJ whole genome shotgun (WGS) entry which is preliminary data.</text>
</comment>
<reference evidence="2 3" key="1">
    <citation type="submission" date="2010-01" db="EMBL/GenBank/DDBJ databases">
        <authorList>
            <person name="Dodson R."/>
            <person name="Madupu R."/>
            <person name="Durkin A.S."/>
            <person name="Torralba M."/>
            <person name="Methe B."/>
            <person name="Sutton G.G."/>
            <person name="Strausberg R.L."/>
            <person name="Nelson K.E."/>
        </authorList>
    </citation>
    <scope>NUCLEOTIDE SEQUENCE [LARGE SCALE GENOMIC DNA]</scope>
    <source>
        <strain evidence="2 3">653-L</strain>
    </source>
</reference>
<evidence type="ECO:0000259" key="1">
    <source>
        <dbReference type="Pfam" id="PF13614"/>
    </source>
</evidence>
<name>D3MU61_9FIRM</name>
<evidence type="ECO:0000313" key="2">
    <source>
        <dbReference type="EMBL" id="EFD04367.1"/>
    </source>
</evidence>